<accession>A0A6J8BWW7</accession>
<reference evidence="2 3" key="1">
    <citation type="submission" date="2020-06" db="EMBL/GenBank/DDBJ databases">
        <authorList>
            <person name="Li R."/>
            <person name="Bekaert M."/>
        </authorList>
    </citation>
    <scope>NUCLEOTIDE SEQUENCE [LARGE SCALE GENOMIC DNA]</scope>
    <source>
        <strain evidence="3">wild</strain>
    </source>
</reference>
<organism evidence="2 3">
    <name type="scientific">Mytilus coruscus</name>
    <name type="common">Sea mussel</name>
    <dbReference type="NCBI Taxonomy" id="42192"/>
    <lineage>
        <taxon>Eukaryota</taxon>
        <taxon>Metazoa</taxon>
        <taxon>Spiralia</taxon>
        <taxon>Lophotrochozoa</taxon>
        <taxon>Mollusca</taxon>
        <taxon>Bivalvia</taxon>
        <taxon>Autobranchia</taxon>
        <taxon>Pteriomorphia</taxon>
        <taxon>Mytilida</taxon>
        <taxon>Mytiloidea</taxon>
        <taxon>Mytilidae</taxon>
        <taxon>Mytilinae</taxon>
        <taxon>Mytilus</taxon>
    </lineage>
</organism>
<dbReference type="Pfam" id="PF20700">
    <property type="entry name" value="Mutator"/>
    <property type="match status" value="1"/>
</dbReference>
<gene>
    <name evidence="2" type="ORF">MCOR_23759</name>
</gene>
<feature type="domain" description="Mutator-like transposase" evidence="1">
    <location>
        <begin position="1"/>
        <end position="166"/>
    </location>
</feature>
<dbReference type="OrthoDB" id="6073242at2759"/>
<name>A0A6J8BWW7_MYTCO</name>
<sequence length="202" mass="23175">MRNKYCYICNRAATLGIEPLYHICFKNWNESSQVMESDIIVEGFLKANDHGVRYMEIIGDGDSSVTAKIMEIVPVWVCHVKKIECSNHACKSLRSNLEKLVVDNPSYKGKGRLCKTTRIRLTSAVRCAIRMRSLEEDRKEAIKKIEHDFRNSLNHIYGEHSNCSEFCKAKTTANENTPTLNINEEKNSNFGTECIFQEQTDM</sequence>
<evidence type="ECO:0000313" key="2">
    <source>
        <dbReference type="EMBL" id="CAC5388503.1"/>
    </source>
</evidence>
<protein>
    <recommendedName>
        <fullName evidence="1">Mutator-like transposase domain-containing protein</fullName>
    </recommendedName>
</protein>
<evidence type="ECO:0000259" key="1">
    <source>
        <dbReference type="Pfam" id="PF20700"/>
    </source>
</evidence>
<dbReference type="AlphaFoldDB" id="A0A6J8BWW7"/>
<evidence type="ECO:0000313" key="3">
    <source>
        <dbReference type="Proteomes" id="UP000507470"/>
    </source>
</evidence>
<dbReference type="EMBL" id="CACVKT020004174">
    <property type="protein sequence ID" value="CAC5388503.1"/>
    <property type="molecule type" value="Genomic_DNA"/>
</dbReference>
<dbReference type="InterPro" id="IPR049012">
    <property type="entry name" value="Mutator_transp_dom"/>
</dbReference>
<keyword evidence="3" id="KW-1185">Reference proteome</keyword>
<proteinExistence type="predicted"/>
<dbReference type="Proteomes" id="UP000507470">
    <property type="component" value="Unassembled WGS sequence"/>
</dbReference>